<feature type="domain" description="JmjC" evidence="2">
    <location>
        <begin position="1"/>
        <end position="90"/>
    </location>
</feature>
<evidence type="ECO:0000313" key="3">
    <source>
        <dbReference type="EMBL" id="KAI5084807.1"/>
    </source>
</evidence>
<organism evidence="3 4">
    <name type="scientific">Adiantum capillus-veneris</name>
    <name type="common">Maidenhair fern</name>
    <dbReference type="NCBI Taxonomy" id="13818"/>
    <lineage>
        <taxon>Eukaryota</taxon>
        <taxon>Viridiplantae</taxon>
        <taxon>Streptophyta</taxon>
        <taxon>Embryophyta</taxon>
        <taxon>Tracheophyta</taxon>
        <taxon>Polypodiopsida</taxon>
        <taxon>Polypodiidae</taxon>
        <taxon>Polypodiales</taxon>
        <taxon>Pteridineae</taxon>
        <taxon>Pteridaceae</taxon>
        <taxon>Vittarioideae</taxon>
        <taxon>Adiantum</taxon>
    </lineage>
</organism>
<name>A0A9D4VG61_ADICA</name>
<reference evidence="3" key="1">
    <citation type="submission" date="2021-01" db="EMBL/GenBank/DDBJ databases">
        <title>Adiantum capillus-veneris genome.</title>
        <authorList>
            <person name="Fang Y."/>
            <person name="Liao Q."/>
        </authorList>
    </citation>
    <scope>NUCLEOTIDE SEQUENCE</scope>
    <source>
        <strain evidence="3">H3</strain>
        <tissue evidence="3">Leaf</tissue>
    </source>
</reference>
<dbReference type="SUPFAM" id="SSF51197">
    <property type="entry name" value="Clavaminate synthase-like"/>
    <property type="match status" value="1"/>
</dbReference>
<dbReference type="EMBL" id="JABFUD020000001">
    <property type="protein sequence ID" value="KAI5084807.1"/>
    <property type="molecule type" value="Genomic_DNA"/>
</dbReference>
<keyword evidence="4" id="KW-1185">Reference proteome</keyword>
<dbReference type="Proteomes" id="UP000886520">
    <property type="component" value="Chromosome 1"/>
</dbReference>
<dbReference type="Gene3D" id="2.60.120.650">
    <property type="entry name" value="Cupin"/>
    <property type="match status" value="1"/>
</dbReference>
<evidence type="ECO:0000313" key="4">
    <source>
        <dbReference type="Proteomes" id="UP000886520"/>
    </source>
</evidence>
<dbReference type="Pfam" id="PF08007">
    <property type="entry name" value="JmjC_2"/>
    <property type="match status" value="1"/>
</dbReference>
<dbReference type="InterPro" id="IPR003347">
    <property type="entry name" value="JmjC_dom"/>
</dbReference>
<comment type="caution">
    <text evidence="3">The sequence shown here is derived from an EMBL/GenBank/DDBJ whole genome shotgun (WGS) entry which is preliminary data.</text>
</comment>
<feature type="region of interest" description="Disordered" evidence="1">
    <location>
        <begin position="134"/>
        <end position="189"/>
    </location>
</feature>
<protein>
    <recommendedName>
        <fullName evidence="2">JmjC domain-containing protein</fullName>
    </recommendedName>
</protein>
<sequence>MALVEGKKTWFFWDPNDEATMHSWKECMTKSNCPLPQPHIRFVAEAGSLVFIPPGWAHAVHTSQRSIGLCGSLFTMESLHNISHRWDWSLSIYSEDKLPLFKDVKEHITGIFNFSTGDLDSLLKMVSLKLDECSKSTNSPQNVGKKRGRKPGGRKIQCPKPKVTFGKQPQGDTPFEDPEHDPSKRSSYGKRHRSYAYGFMIYLFVQHATREITLIDTFMYPKATYEMLFSCFLGLLVYPKDCFSNWQTLPYIIFSSVI</sequence>
<accession>A0A9D4VG61</accession>
<evidence type="ECO:0000256" key="1">
    <source>
        <dbReference type="SAM" id="MobiDB-lite"/>
    </source>
</evidence>
<gene>
    <name evidence="3" type="ORF">GOP47_0000976</name>
</gene>
<proteinExistence type="predicted"/>
<dbReference type="OrthoDB" id="10342944at2759"/>
<evidence type="ECO:0000259" key="2">
    <source>
        <dbReference type="PROSITE" id="PS51184"/>
    </source>
</evidence>
<dbReference type="PROSITE" id="PS51184">
    <property type="entry name" value="JMJC"/>
    <property type="match status" value="1"/>
</dbReference>
<feature type="compositionally biased region" description="Basic residues" evidence="1">
    <location>
        <begin position="144"/>
        <end position="153"/>
    </location>
</feature>
<dbReference type="AlphaFoldDB" id="A0A9D4VG61"/>